<evidence type="ECO:0000313" key="5">
    <source>
        <dbReference type="EMBL" id="PLW29162.1"/>
    </source>
</evidence>
<dbReference type="InterPro" id="IPR056808">
    <property type="entry name" value="HTH_AAA"/>
</dbReference>
<dbReference type="Proteomes" id="UP000235392">
    <property type="component" value="Unassembled WGS sequence"/>
</dbReference>
<evidence type="ECO:0008006" key="7">
    <source>
        <dbReference type="Google" id="ProtNLM"/>
    </source>
</evidence>
<gene>
    <name evidence="5" type="ORF">PCASD_10941</name>
</gene>
<reference evidence="5 6" key="1">
    <citation type="submission" date="2017-11" db="EMBL/GenBank/DDBJ databases">
        <title>De novo assembly and phasing of dikaryotic genomes from two isolates of Puccinia coronata f. sp. avenae, the causal agent of oat crown rust.</title>
        <authorList>
            <person name="Miller M.E."/>
            <person name="Zhang Y."/>
            <person name="Omidvar V."/>
            <person name="Sperschneider J."/>
            <person name="Schwessinger B."/>
            <person name="Raley C."/>
            <person name="Palmer J.M."/>
            <person name="Garnica D."/>
            <person name="Upadhyaya N."/>
            <person name="Rathjen J."/>
            <person name="Taylor J.M."/>
            <person name="Park R.F."/>
            <person name="Dodds P.N."/>
            <person name="Hirsch C.D."/>
            <person name="Kianian S.F."/>
            <person name="Figueroa M."/>
        </authorList>
    </citation>
    <scope>NUCLEOTIDE SEQUENCE [LARGE SCALE GENOMIC DNA]</scope>
    <source>
        <strain evidence="5">12SD80</strain>
    </source>
</reference>
<organism evidence="5 6">
    <name type="scientific">Puccinia coronata f. sp. avenae</name>
    <dbReference type="NCBI Taxonomy" id="200324"/>
    <lineage>
        <taxon>Eukaryota</taxon>
        <taxon>Fungi</taxon>
        <taxon>Dikarya</taxon>
        <taxon>Basidiomycota</taxon>
        <taxon>Pucciniomycotina</taxon>
        <taxon>Pucciniomycetes</taxon>
        <taxon>Pucciniales</taxon>
        <taxon>Pucciniaceae</taxon>
        <taxon>Puccinia</taxon>
    </lineage>
</organism>
<feature type="region of interest" description="Disordered" evidence="1">
    <location>
        <begin position="133"/>
        <end position="162"/>
    </location>
</feature>
<proteinExistence type="predicted"/>
<dbReference type="InterPro" id="IPR027417">
    <property type="entry name" value="P-loop_NTPase"/>
</dbReference>
<dbReference type="AlphaFoldDB" id="A0A2N5TUI1"/>
<feature type="domain" description="ATPase" evidence="3">
    <location>
        <begin position="189"/>
        <end position="392"/>
    </location>
</feature>
<sequence>MTIIRLSARPSTPLLHALARRVHRHAGTSRPGGSWHETGRPVRRGGRCCPHTTPAGCRSSSSSASQQGPSSSPSWTDGVAAQAVFGSLGGVLILGFGGYLYHTWYKYSVLQKMAVAFEPGYDPVLVLDKASQRVPNKPELSRPSYKSASESHEGQEEDEESVEEITWIARHEQELIDQIIHGKLAGQYWLITGPKGTGKFSLIADAMTRNQADGVAVCECSDNLEIFRLRLGKCLNFEYAEDYIGGLFSRRDPREGGPLVDIERALNKLEKVAVDYHTKNLRPLILVFNNIHHLRQDEGSYSLLLQLQQRAESWSQAGIVTFVFCSDDHWPYASLKKNASRMSVLTVKDLTKEEAVRAIRTERKKLWAESRPANDPDIETVWRLVGGRIAHLSGCMKHKDMIHAAKLIIEREKQWLLSRIGLIVDCDDDVMDEQKWSSSSFLLMQALVKNADEAAASEPDSVNQSNYPKGIPYSEARQVMTRTDFLSQLDHENMIAIDTDYHIKPNSIVMLNVIRELCNEPDFQERLDSVLQRISDIESLGRTRELLWKSGKDGHGIMNIKIEDQRQV</sequence>
<keyword evidence="2" id="KW-1133">Transmembrane helix</keyword>
<dbReference type="PANTHER" id="PTHR36168:SF1">
    <property type="entry name" value="ORC1-LIKE AAA ATPASE DOMAIN-CONTAINING PROTEIN"/>
    <property type="match status" value="1"/>
</dbReference>
<feature type="domain" description="AAA protein C-terminal winged helix" evidence="4">
    <location>
        <begin position="418"/>
        <end position="538"/>
    </location>
</feature>
<evidence type="ECO:0000259" key="4">
    <source>
        <dbReference type="Pfam" id="PF24913"/>
    </source>
</evidence>
<dbReference type="SUPFAM" id="SSF52540">
    <property type="entry name" value="P-loop containing nucleoside triphosphate hydrolases"/>
    <property type="match status" value="1"/>
</dbReference>
<feature type="region of interest" description="Disordered" evidence="1">
    <location>
        <begin position="23"/>
        <end position="75"/>
    </location>
</feature>
<evidence type="ECO:0000313" key="6">
    <source>
        <dbReference type="Proteomes" id="UP000235392"/>
    </source>
</evidence>
<dbReference type="GO" id="GO:0005524">
    <property type="term" value="F:ATP binding"/>
    <property type="evidence" value="ECO:0007669"/>
    <property type="project" value="InterPro"/>
</dbReference>
<accession>A0A2N5TUI1</accession>
<protein>
    <recommendedName>
        <fullName evidence="7">Orc1-like AAA ATPase domain-containing protein</fullName>
    </recommendedName>
</protein>
<keyword evidence="2" id="KW-0472">Membrane</keyword>
<evidence type="ECO:0000259" key="3">
    <source>
        <dbReference type="Pfam" id="PF01637"/>
    </source>
</evidence>
<feature type="compositionally biased region" description="Low complexity" evidence="1">
    <location>
        <begin position="59"/>
        <end position="74"/>
    </location>
</feature>
<feature type="transmembrane region" description="Helical" evidence="2">
    <location>
        <begin position="79"/>
        <end position="101"/>
    </location>
</feature>
<dbReference type="Pfam" id="PF24913">
    <property type="entry name" value="WHD_AAA_fung"/>
    <property type="match status" value="1"/>
</dbReference>
<dbReference type="PANTHER" id="PTHR36168">
    <property type="entry name" value="CHROMOSOME 1, WHOLE GENOME SHOTGUN SEQUENCE"/>
    <property type="match status" value="1"/>
</dbReference>
<evidence type="ECO:0000256" key="2">
    <source>
        <dbReference type="SAM" id="Phobius"/>
    </source>
</evidence>
<comment type="caution">
    <text evidence="5">The sequence shown here is derived from an EMBL/GenBank/DDBJ whole genome shotgun (WGS) entry which is preliminary data.</text>
</comment>
<dbReference type="Pfam" id="PF01637">
    <property type="entry name" value="ATPase_2"/>
    <property type="match status" value="1"/>
</dbReference>
<name>A0A2N5TUI1_9BASI</name>
<dbReference type="EMBL" id="PGCI01000340">
    <property type="protein sequence ID" value="PLW29162.1"/>
    <property type="molecule type" value="Genomic_DNA"/>
</dbReference>
<keyword evidence="2" id="KW-0812">Transmembrane</keyword>
<dbReference type="InterPro" id="IPR011579">
    <property type="entry name" value="ATPase_dom"/>
</dbReference>
<evidence type="ECO:0000256" key="1">
    <source>
        <dbReference type="SAM" id="MobiDB-lite"/>
    </source>
</evidence>